<proteinExistence type="inferred from homology"/>
<dbReference type="PANTHER" id="PTHR43918:SF12">
    <property type="entry name" value="ACETYLCHOLINESTERASE 1"/>
    <property type="match status" value="1"/>
</dbReference>
<comment type="similarity">
    <text evidence="1 4">Belongs to the type-B carboxylesterase/lipase family.</text>
</comment>
<evidence type="ECO:0000256" key="4">
    <source>
        <dbReference type="RuleBase" id="RU361235"/>
    </source>
</evidence>
<keyword evidence="3 4" id="KW-0378">Hydrolase</keyword>
<accession>A0A2G9U1E6</accession>
<evidence type="ECO:0000256" key="1">
    <source>
        <dbReference type="ARBA" id="ARBA00005964"/>
    </source>
</evidence>
<gene>
    <name evidence="6" type="ORF">TELCIR_14315</name>
</gene>
<dbReference type="OrthoDB" id="19653at2759"/>
<sequence>MPWIQQTRGQHAMSWALDLVHLHDGSPLFGEEVTSPNGKSLTQFLGIPFAEPPTGNLRFQKPIPKEPWRNPLNATSLPNSCIQSPDTYFGNFSGATMWNANTPTSEDCLYLNVFVPGKVDPNKRLAVMVWVYGGGFFSGTSTEENVILVSVNYRVSVLGFLYLGKREAPGNMGLWDQQLALKWVHENIDVFGGDLTRITLFGESAGAASVNMHMLSPHSTPYFQEANTIAEWADASLIIPTATALSGTTCYAYRSRFIPMDNNLRTEIDGAEDAHGRQWEPPKS</sequence>
<dbReference type="Pfam" id="PF00135">
    <property type="entry name" value="COesterase"/>
    <property type="match status" value="1"/>
</dbReference>
<dbReference type="GO" id="GO:0019695">
    <property type="term" value="P:choline metabolic process"/>
    <property type="evidence" value="ECO:0007669"/>
    <property type="project" value="TreeGrafter"/>
</dbReference>
<dbReference type="InterPro" id="IPR050654">
    <property type="entry name" value="AChE-related_enzymes"/>
</dbReference>
<organism evidence="6 7">
    <name type="scientific">Teladorsagia circumcincta</name>
    <name type="common">Brown stomach worm</name>
    <name type="synonym">Ostertagia circumcincta</name>
    <dbReference type="NCBI Taxonomy" id="45464"/>
    <lineage>
        <taxon>Eukaryota</taxon>
        <taxon>Metazoa</taxon>
        <taxon>Ecdysozoa</taxon>
        <taxon>Nematoda</taxon>
        <taxon>Chromadorea</taxon>
        <taxon>Rhabditida</taxon>
        <taxon>Rhabditina</taxon>
        <taxon>Rhabditomorpha</taxon>
        <taxon>Strongyloidea</taxon>
        <taxon>Trichostrongylidae</taxon>
        <taxon>Teladorsagia</taxon>
    </lineage>
</organism>
<dbReference type="PROSITE" id="PS00941">
    <property type="entry name" value="CARBOXYLESTERASE_B_2"/>
    <property type="match status" value="1"/>
</dbReference>
<protein>
    <recommendedName>
        <fullName evidence="4">Carboxylic ester hydrolase</fullName>
        <ecNumber evidence="4">3.1.1.-</ecNumber>
    </recommendedName>
</protein>
<dbReference type="Proteomes" id="UP000230423">
    <property type="component" value="Unassembled WGS sequence"/>
</dbReference>
<evidence type="ECO:0000259" key="5">
    <source>
        <dbReference type="Pfam" id="PF00135"/>
    </source>
</evidence>
<dbReference type="InterPro" id="IPR002018">
    <property type="entry name" value="CarbesteraseB"/>
</dbReference>
<dbReference type="EC" id="3.1.1.-" evidence="4"/>
<dbReference type="GO" id="GO:0006581">
    <property type="term" value="P:acetylcholine catabolic process"/>
    <property type="evidence" value="ECO:0007669"/>
    <property type="project" value="TreeGrafter"/>
</dbReference>
<dbReference type="EMBL" id="KZ350259">
    <property type="protein sequence ID" value="PIO64067.1"/>
    <property type="molecule type" value="Genomic_DNA"/>
</dbReference>
<dbReference type="InterPro" id="IPR029058">
    <property type="entry name" value="AB_hydrolase_fold"/>
</dbReference>
<dbReference type="AlphaFoldDB" id="A0A2G9U1E6"/>
<dbReference type="InterPro" id="IPR019819">
    <property type="entry name" value="Carboxylesterase_B_CS"/>
</dbReference>
<keyword evidence="7" id="KW-1185">Reference proteome</keyword>
<dbReference type="PANTHER" id="PTHR43918">
    <property type="entry name" value="ACETYLCHOLINESTERASE"/>
    <property type="match status" value="1"/>
</dbReference>
<keyword evidence="2" id="KW-0719">Serine esterase</keyword>
<evidence type="ECO:0000313" key="7">
    <source>
        <dbReference type="Proteomes" id="UP000230423"/>
    </source>
</evidence>
<dbReference type="GO" id="GO:0003990">
    <property type="term" value="F:acetylcholinesterase activity"/>
    <property type="evidence" value="ECO:0007669"/>
    <property type="project" value="TreeGrafter"/>
</dbReference>
<evidence type="ECO:0000313" key="6">
    <source>
        <dbReference type="EMBL" id="PIO64067.1"/>
    </source>
</evidence>
<evidence type="ECO:0000256" key="3">
    <source>
        <dbReference type="ARBA" id="ARBA00022801"/>
    </source>
</evidence>
<reference evidence="6 7" key="1">
    <citation type="submission" date="2015-09" db="EMBL/GenBank/DDBJ databases">
        <title>Draft genome of the parasitic nematode Teladorsagia circumcincta isolate WARC Sus (inbred).</title>
        <authorList>
            <person name="Mitreva M."/>
        </authorList>
    </citation>
    <scope>NUCLEOTIDE SEQUENCE [LARGE SCALE GENOMIC DNA]</scope>
    <source>
        <strain evidence="6 7">S</strain>
    </source>
</reference>
<feature type="domain" description="Carboxylesterase type B" evidence="5">
    <location>
        <begin position="27"/>
        <end position="226"/>
    </location>
</feature>
<dbReference type="SUPFAM" id="SSF53474">
    <property type="entry name" value="alpha/beta-Hydrolases"/>
    <property type="match status" value="1"/>
</dbReference>
<dbReference type="GO" id="GO:0005886">
    <property type="term" value="C:plasma membrane"/>
    <property type="evidence" value="ECO:0007669"/>
    <property type="project" value="TreeGrafter"/>
</dbReference>
<evidence type="ECO:0000256" key="2">
    <source>
        <dbReference type="ARBA" id="ARBA00022487"/>
    </source>
</evidence>
<dbReference type="GO" id="GO:0005615">
    <property type="term" value="C:extracellular space"/>
    <property type="evidence" value="ECO:0007669"/>
    <property type="project" value="TreeGrafter"/>
</dbReference>
<dbReference type="PROSITE" id="PS00122">
    <property type="entry name" value="CARBOXYLESTERASE_B_1"/>
    <property type="match status" value="1"/>
</dbReference>
<name>A0A2G9U1E6_TELCI</name>
<dbReference type="InterPro" id="IPR019826">
    <property type="entry name" value="Carboxylesterase_B_AS"/>
</dbReference>
<dbReference type="Gene3D" id="3.40.50.1820">
    <property type="entry name" value="alpha/beta hydrolase"/>
    <property type="match status" value="1"/>
</dbReference>